<dbReference type="SUPFAM" id="SSF110087">
    <property type="entry name" value="DR1885-like metal-binding protein"/>
    <property type="match status" value="1"/>
</dbReference>
<name>A0ABW1NXT9_9PSEU</name>
<dbReference type="Gene3D" id="2.60.40.1890">
    <property type="entry name" value="PCu(A)C copper chaperone"/>
    <property type="match status" value="1"/>
</dbReference>
<dbReference type="InterPro" id="IPR007410">
    <property type="entry name" value="LpqE-like"/>
</dbReference>
<dbReference type="InterPro" id="IPR036182">
    <property type="entry name" value="PCuAC_sf"/>
</dbReference>
<protein>
    <recommendedName>
        <fullName evidence="3">Copper(I)-binding protein</fullName>
    </recommendedName>
</protein>
<comment type="caution">
    <text evidence="1">The sequence shown here is derived from an EMBL/GenBank/DDBJ whole genome shotgun (WGS) entry which is preliminary data.</text>
</comment>
<evidence type="ECO:0000313" key="1">
    <source>
        <dbReference type="EMBL" id="MFC6087693.1"/>
    </source>
</evidence>
<evidence type="ECO:0000313" key="2">
    <source>
        <dbReference type="Proteomes" id="UP001596220"/>
    </source>
</evidence>
<proteinExistence type="predicted"/>
<keyword evidence="2" id="KW-1185">Reference proteome</keyword>
<sequence>MTRIGTGAVGIGLCLVVIAGGLGSAAGAGVRGRVGDVVLRVAPAVTEGGSPLRPGDDAVVRFRVFAQHGADDELVSVGSDEARRVELRWDRDCDGAAEPVATLPLEGGVVPGGGAGSDYRVVLVDLGEGVTVGSTVTVEFGFARSGDLSVTVPVTSAVVGPSRCAGA</sequence>
<organism evidence="1 2">
    <name type="scientific">Saccharothrix lopnurensis</name>
    <dbReference type="NCBI Taxonomy" id="1670621"/>
    <lineage>
        <taxon>Bacteria</taxon>
        <taxon>Bacillati</taxon>
        <taxon>Actinomycetota</taxon>
        <taxon>Actinomycetes</taxon>
        <taxon>Pseudonocardiales</taxon>
        <taxon>Pseudonocardiaceae</taxon>
        <taxon>Saccharothrix</taxon>
    </lineage>
</organism>
<evidence type="ECO:0008006" key="3">
    <source>
        <dbReference type="Google" id="ProtNLM"/>
    </source>
</evidence>
<gene>
    <name evidence="1" type="ORF">ACFP3R_00240</name>
</gene>
<reference evidence="2" key="1">
    <citation type="journal article" date="2019" name="Int. J. Syst. Evol. Microbiol.">
        <title>The Global Catalogue of Microorganisms (GCM) 10K type strain sequencing project: providing services to taxonomists for standard genome sequencing and annotation.</title>
        <authorList>
            <consortium name="The Broad Institute Genomics Platform"/>
            <consortium name="The Broad Institute Genome Sequencing Center for Infectious Disease"/>
            <person name="Wu L."/>
            <person name="Ma J."/>
        </authorList>
    </citation>
    <scope>NUCLEOTIDE SEQUENCE [LARGE SCALE GENOMIC DNA]</scope>
    <source>
        <strain evidence="2">CGMCC 4.7246</strain>
    </source>
</reference>
<accession>A0ABW1NXT9</accession>
<dbReference type="RefSeq" id="WP_380631527.1">
    <property type="nucleotide sequence ID" value="NZ_JBHSQO010000001.1"/>
</dbReference>
<dbReference type="Proteomes" id="UP001596220">
    <property type="component" value="Unassembled WGS sequence"/>
</dbReference>
<dbReference type="Pfam" id="PF04314">
    <property type="entry name" value="PCuAC"/>
    <property type="match status" value="1"/>
</dbReference>
<dbReference type="EMBL" id="JBHSQO010000001">
    <property type="protein sequence ID" value="MFC6087693.1"/>
    <property type="molecule type" value="Genomic_DNA"/>
</dbReference>